<organism evidence="1">
    <name type="scientific">Ananas comosus var. bracteatus</name>
    <name type="common">red pineapple</name>
    <dbReference type="NCBI Taxonomy" id="296719"/>
    <lineage>
        <taxon>Eukaryota</taxon>
        <taxon>Viridiplantae</taxon>
        <taxon>Streptophyta</taxon>
        <taxon>Embryophyta</taxon>
        <taxon>Tracheophyta</taxon>
        <taxon>Spermatophyta</taxon>
        <taxon>Magnoliopsida</taxon>
        <taxon>Liliopsida</taxon>
        <taxon>Poales</taxon>
        <taxon>Bromeliaceae</taxon>
        <taxon>Bromelioideae</taxon>
        <taxon>Ananas</taxon>
    </lineage>
</organism>
<dbReference type="InterPro" id="IPR043128">
    <property type="entry name" value="Rev_trsase/Diguanyl_cyclase"/>
</dbReference>
<evidence type="ECO:0000313" key="1">
    <source>
        <dbReference type="EMBL" id="CAD1839559.1"/>
    </source>
</evidence>
<protein>
    <recommendedName>
        <fullName evidence="2">Reverse transcriptase domain-containing protein</fullName>
    </recommendedName>
</protein>
<dbReference type="Gene3D" id="3.30.70.270">
    <property type="match status" value="1"/>
</dbReference>
<dbReference type="EMBL" id="LR862134">
    <property type="protein sequence ID" value="CAD1839559.1"/>
    <property type="molecule type" value="Genomic_DNA"/>
</dbReference>
<reference evidence="1" key="1">
    <citation type="submission" date="2020-07" db="EMBL/GenBank/DDBJ databases">
        <authorList>
            <person name="Lin J."/>
        </authorList>
    </citation>
    <scope>NUCLEOTIDE SEQUENCE</scope>
</reference>
<accession>A0A6V7Q8N8</accession>
<sequence length="142" mass="16137">MLLQNWTIPYVTVLWVRSQGTQSDLGVRVGDVRSSDAEHEKHLRFVLQILRERRLFVKLKKCECVTHWTFANCEVRVVGCVRSNSRLSGGSLTVFRPMARIPRSEVYERVGALGSAIRRACAKILTKQAEIVQIDVARGEQV</sequence>
<proteinExistence type="predicted"/>
<gene>
    <name evidence="1" type="ORF">CB5_LOCUS22770</name>
</gene>
<dbReference type="AlphaFoldDB" id="A0A6V7Q8N8"/>
<evidence type="ECO:0008006" key="2">
    <source>
        <dbReference type="Google" id="ProtNLM"/>
    </source>
</evidence>
<name>A0A6V7Q8N8_ANACO</name>